<dbReference type="RefSeq" id="WP_379192755.1">
    <property type="nucleotide sequence ID" value="NZ_JBHSOW010000137.1"/>
</dbReference>
<keyword evidence="6" id="KW-0997">Cell inner membrane</keyword>
<evidence type="ECO:0000256" key="10">
    <source>
        <dbReference type="ARBA" id="ARBA00022989"/>
    </source>
</evidence>
<evidence type="ECO:0000256" key="3">
    <source>
        <dbReference type="ARBA" id="ARBA00022448"/>
    </source>
</evidence>
<reference evidence="17" key="1">
    <citation type="journal article" date="2019" name="Int. J. Syst. Evol. Microbiol.">
        <title>The Global Catalogue of Microorganisms (GCM) 10K type strain sequencing project: providing services to taxonomists for standard genome sequencing and annotation.</title>
        <authorList>
            <consortium name="The Broad Institute Genomics Platform"/>
            <consortium name="The Broad Institute Genome Sequencing Center for Infectious Disease"/>
            <person name="Wu L."/>
            <person name="Ma J."/>
        </authorList>
    </citation>
    <scope>NUCLEOTIDE SEQUENCE [LARGE SCALE GENOMIC DNA]</scope>
    <source>
        <strain evidence="17">CGMCC 1.3240</strain>
    </source>
</reference>
<evidence type="ECO:0000256" key="14">
    <source>
        <dbReference type="SAM" id="Phobius"/>
    </source>
</evidence>
<comment type="subcellular location">
    <subcellularLocation>
        <location evidence="1 13">Cell membrane</location>
        <topology evidence="1 13">Multi-pass membrane protein</topology>
    </subcellularLocation>
</comment>
<keyword evidence="11" id="KW-0443">Lipid metabolism</keyword>
<dbReference type="PANTHER" id="PTHR30561">
    <property type="entry name" value="SMR FAMILY PROTON-DEPENDENT DRUG EFFLUX TRANSPORTER SUGE"/>
    <property type="match status" value="1"/>
</dbReference>
<evidence type="ECO:0000256" key="9">
    <source>
        <dbReference type="ARBA" id="ARBA00022985"/>
    </source>
</evidence>
<dbReference type="Gene3D" id="1.10.3730.20">
    <property type="match status" value="2"/>
</dbReference>
<feature type="transmembrane region" description="Helical" evidence="14">
    <location>
        <begin position="6"/>
        <end position="28"/>
    </location>
</feature>
<keyword evidence="4" id="KW-1003">Cell membrane</keyword>
<dbReference type="SUPFAM" id="SSF103481">
    <property type="entry name" value="Multidrug resistance efflux transporter EmrE"/>
    <property type="match status" value="2"/>
</dbReference>
<feature type="transmembrane region" description="Helical" evidence="14">
    <location>
        <begin position="66"/>
        <end position="84"/>
    </location>
</feature>
<evidence type="ECO:0000256" key="2">
    <source>
        <dbReference type="ARBA" id="ARBA00007362"/>
    </source>
</evidence>
<keyword evidence="12 14" id="KW-0472">Membrane</keyword>
<feature type="transmembrane region" description="Helical" evidence="14">
    <location>
        <begin position="153"/>
        <end position="170"/>
    </location>
</feature>
<evidence type="ECO:0000256" key="8">
    <source>
        <dbReference type="ARBA" id="ARBA00022692"/>
    </source>
</evidence>
<evidence type="ECO:0000256" key="5">
    <source>
        <dbReference type="ARBA" id="ARBA00022516"/>
    </source>
</evidence>
<evidence type="ECO:0000256" key="13">
    <source>
        <dbReference type="RuleBase" id="RU003942"/>
    </source>
</evidence>
<feature type="transmembrane region" description="Helical" evidence="14">
    <location>
        <begin position="176"/>
        <end position="196"/>
    </location>
</feature>
<dbReference type="PANTHER" id="PTHR30561:SF0">
    <property type="entry name" value="GUANIDINIUM EXPORTER"/>
    <property type="match status" value="1"/>
</dbReference>
<feature type="transmembrane region" description="Helical" evidence="14">
    <location>
        <begin position="96"/>
        <end position="116"/>
    </location>
</feature>
<evidence type="ECO:0000256" key="11">
    <source>
        <dbReference type="ARBA" id="ARBA00023098"/>
    </source>
</evidence>
<feature type="transmembrane region" description="Helical" evidence="14">
    <location>
        <begin position="216"/>
        <end position="237"/>
    </location>
</feature>
<proteinExistence type="inferred from homology"/>
<protein>
    <submittedName>
        <fullName evidence="16">SMR family transporter</fullName>
    </submittedName>
</protein>
<evidence type="ECO:0000256" key="4">
    <source>
        <dbReference type="ARBA" id="ARBA00022475"/>
    </source>
</evidence>
<comment type="similarity">
    <text evidence="13">Belongs to the drug/metabolite transporter (DMT) superfamily. Small multidrug resistance (SMR) (TC 2.A.7.1) family.</text>
</comment>
<keyword evidence="3" id="KW-0813">Transport</keyword>
<comment type="similarity">
    <text evidence="2">Belongs to the EamA transporter family.</text>
</comment>
<keyword evidence="10 14" id="KW-1133">Transmembrane helix</keyword>
<keyword evidence="9" id="KW-0448">Lipopolysaccharide biosynthesis</keyword>
<keyword evidence="8 13" id="KW-0812">Transmembrane</keyword>
<evidence type="ECO:0000256" key="6">
    <source>
        <dbReference type="ARBA" id="ARBA00022519"/>
    </source>
</evidence>
<dbReference type="InterPro" id="IPR037185">
    <property type="entry name" value="EmrE-like"/>
</dbReference>
<evidence type="ECO:0000256" key="1">
    <source>
        <dbReference type="ARBA" id="ARBA00004651"/>
    </source>
</evidence>
<dbReference type="InterPro" id="IPR000390">
    <property type="entry name" value="Small_drug/metabolite_transptr"/>
</dbReference>
<evidence type="ECO:0000313" key="17">
    <source>
        <dbReference type="Proteomes" id="UP001596047"/>
    </source>
</evidence>
<keyword evidence="17" id="KW-1185">Reference proteome</keyword>
<keyword evidence="5" id="KW-0444">Lipid biosynthesis</keyword>
<accession>A0ABW0WC02</accession>
<keyword evidence="7" id="KW-0441">Lipid A biosynthesis</keyword>
<dbReference type="EMBL" id="JBHSOW010000137">
    <property type="protein sequence ID" value="MFC5653815.1"/>
    <property type="molecule type" value="Genomic_DNA"/>
</dbReference>
<comment type="caution">
    <text evidence="16">The sequence shown here is derived from an EMBL/GenBank/DDBJ whole genome shotgun (WGS) entry which is preliminary data.</text>
</comment>
<feature type="transmembrane region" description="Helical" evidence="14">
    <location>
        <begin position="35"/>
        <end position="54"/>
    </location>
</feature>
<name>A0ABW0WC02_9BACL</name>
<evidence type="ECO:0000256" key="12">
    <source>
        <dbReference type="ARBA" id="ARBA00023136"/>
    </source>
</evidence>
<evidence type="ECO:0000313" key="16">
    <source>
        <dbReference type="EMBL" id="MFC5653815.1"/>
    </source>
</evidence>
<organism evidence="16 17">
    <name type="scientific">Paenibacillus solisilvae</name>
    <dbReference type="NCBI Taxonomy" id="2486751"/>
    <lineage>
        <taxon>Bacteria</taxon>
        <taxon>Bacillati</taxon>
        <taxon>Bacillota</taxon>
        <taxon>Bacilli</taxon>
        <taxon>Bacillales</taxon>
        <taxon>Paenibacillaceae</taxon>
        <taxon>Paenibacillus</taxon>
    </lineage>
</organism>
<evidence type="ECO:0000256" key="7">
    <source>
        <dbReference type="ARBA" id="ARBA00022556"/>
    </source>
</evidence>
<dbReference type="InterPro" id="IPR000620">
    <property type="entry name" value="EamA_dom"/>
</dbReference>
<dbReference type="Pfam" id="PF00892">
    <property type="entry name" value="EamA"/>
    <property type="match status" value="1"/>
</dbReference>
<evidence type="ECO:0000259" key="15">
    <source>
        <dbReference type="Pfam" id="PF00892"/>
    </source>
</evidence>
<dbReference type="Proteomes" id="UP001596047">
    <property type="component" value="Unassembled WGS sequence"/>
</dbReference>
<gene>
    <name evidence="16" type="ORF">ACFPYJ_32840</name>
</gene>
<dbReference type="InterPro" id="IPR045324">
    <property type="entry name" value="Small_multidrug_res"/>
</dbReference>
<feature type="transmembrane region" description="Helical" evidence="14">
    <location>
        <begin position="270"/>
        <end position="286"/>
    </location>
</feature>
<feature type="transmembrane region" description="Helical" evidence="14">
    <location>
        <begin position="122"/>
        <end position="141"/>
    </location>
</feature>
<feature type="domain" description="EamA" evidence="15">
    <location>
        <begin position="154"/>
        <end position="283"/>
    </location>
</feature>
<sequence>MDADHSFLISVLLVIGSGLLNAICGFFTKKSMHKGVFLGSMIFIASILLSPHLFMELASAVLPAEGYALLALSMLIQFCNGYLLSRAYMFGDLSQVYPIMRGTGVIFIPIIGVLFLDESLQMWGWVGVASIAGGIFMLSGWSARARDHLAIRPVLFAFMVGLCITCYTVVDKMALHYISPVSLLQIGNFGFVLAFLRPLSSWKQVREEWSVNWKFILLASFFSPASYLLFLIAMDMAPVSHLAPIREIGTVFAALLGIWLLKERQGWKRIATAAVIAAGIVIIGISG</sequence>
<dbReference type="Pfam" id="PF00893">
    <property type="entry name" value="Multi_Drug_Res"/>
    <property type="match status" value="1"/>
</dbReference>
<feature type="transmembrane region" description="Helical" evidence="14">
    <location>
        <begin position="243"/>
        <end position="261"/>
    </location>
</feature>